<dbReference type="SUPFAM" id="SSF46600">
    <property type="entry name" value="C-terminal UvrC-binding domain of UvrB"/>
    <property type="match status" value="1"/>
</dbReference>
<dbReference type="PROSITE" id="PS50165">
    <property type="entry name" value="UVRC"/>
    <property type="match status" value="1"/>
</dbReference>
<dbReference type="CDD" id="cd10434">
    <property type="entry name" value="GIY-YIG_UvrC_Cho"/>
    <property type="match status" value="1"/>
</dbReference>
<organism evidence="4 5">
    <name type="scientific">Candidatus Gottesmanbacteria bacterium RIFCSPLOWO2_01_FULL_43_11b</name>
    <dbReference type="NCBI Taxonomy" id="1798392"/>
    <lineage>
        <taxon>Bacteria</taxon>
        <taxon>Candidatus Gottesmaniibacteriota</taxon>
    </lineage>
</organism>
<evidence type="ECO:0000313" key="4">
    <source>
        <dbReference type="EMBL" id="OGG23613.1"/>
    </source>
</evidence>
<dbReference type="Gene3D" id="3.30.420.340">
    <property type="entry name" value="UvrC, RNAse H endonuclease domain"/>
    <property type="match status" value="1"/>
</dbReference>
<dbReference type="Pfam" id="PF02151">
    <property type="entry name" value="UVR"/>
    <property type="match status" value="1"/>
</dbReference>
<dbReference type="Pfam" id="PF01541">
    <property type="entry name" value="GIY-YIG"/>
    <property type="match status" value="1"/>
</dbReference>
<name>A0A1F6AGT0_9BACT</name>
<dbReference type="PANTHER" id="PTHR30562">
    <property type="entry name" value="UVRC/OXIDOREDUCTASE"/>
    <property type="match status" value="1"/>
</dbReference>
<dbReference type="GO" id="GO:0009381">
    <property type="term" value="F:excinuclease ABC activity"/>
    <property type="evidence" value="ECO:0007669"/>
    <property type="project" value="InterPro"/>
</dbReference>
<feature type="domain" description="UvrC family homology region profile" evidence="3">
    <location>
        <begin position="256"/>
        <end position="352"/>
    </location>
</feature>
<feature type="domain" description="UVR" evidence="1">
    <location>
        <begin position="200"/>
        <end position="235"/>
    </location>
</feature>
<dbReference type="InterPro" id="IPR047296">
    <property type="entry name" value="GIY-YIG_UvrC_Cho"/>
</dbReference>
<dbReference type="SMART" id="SM00465">
    <property type="entry name" value="GIYc"/>
    <property type="match status" value="1"/>
</dbReference>
<dbReference type="PANTHER" id="PTHR30562:SF1">
    <property type="entry name" value="UVRABC SYSTEM PROTEIN C"/>
    <property type="match status" value="1"/>
</dbReference>
<dbReference type="InterPro" id="IPR050066">
    <property type="entry name" value="UvrABC_protein_C"/>
</dbReference>
<evidence type="ECO:0000259" key="3">
    <source>
        <dbReference type="PROSITE" id="PS50165"/>
    </source>
</evidence>
<dbReference type="Proteomes" id="UP000178759">
    <property type="component" value="Unassembled WGS sequence"/>
</dbReference>
<feature type="domain" description="GIY-YIG" evidence="2">
    <location>
        <begin position="12"/>
        <end position="82"/>
    </location>
</feature>
<dbReference type="SUPFAM" id="SSF82771">
    <property type="entry name" value="GIY-YIG endonuclease"/>
    <property type="match status" value="1"/>
</dbReference>
<evidence type="ECO:0008006" key="6">
    <source>
        <dbReference type="Google" id="ProtNLM"/>
    </source>
</evidence>
<dbReference type="InterPro" id="IPR000305">
    <property type="entry name" value="GIY-YIG_endonuc"/>
</dbReference>
<reference evidence="4 5" key="1">
    <citation type="journal article" date="2016" name="Nat. Commun.">
        <title>Thousands of microbial genomes shed light on interconnected biogeochemical processes in an aquifer system.</title>
        <authorList>
            <person name="Anantharaman K."/>
            <person name="Brown C.T."/>
            <person name="Hug L.A."/>
            <person name="Sharon I."/>
            <person name="Castelle C.J."/>
            <person name="Probst A.J."/>
            <person name="Thomas B.C."/>
            <person name="Singh A."/>
            <person name="Wilkins M.J."/>
            <person name="Karaoz U."/>
            <person name="Brodie E.L."/>
            <person name="Williams K.H."/>
            <person name="Hubbard S.S."/>
            <person name="Banfield J.F."/>
        </authorList>
    </citation>
    <scope>NUCLEOTIDE SEQUENCE [LARGE SCALE GENOMIC DNA]</scope>
</reference>
<dbReference type="InterPro" id="IPR038476">
    <property type="entry name" value="UvrC_RNase_H_dom_sf"/>
</dbReference>
<dbReference type="InterPro" id="IPR035901">
    <property type="entry name" value="GIY-YIG_endonuc_sf"/>
</dbReference>
<dbReference type="GO" id="GO:0006289">
    <property type="term" value="P:nucleotide-excision repair"/>
    <property type="evidence" value="ECO:0007669"/>
    <property type="project" value="InterPro"/>
</dbReference>
<dbReference type="InterPro" id="IPR001943">
    <property type="entry name" value="UVR_dom"/>
</dbReference>
<comment type="caution">
    <text evidence="4">The sequence shown here is derived from an EMBL/GenBank/DDBJ whole genome shotgun (WGS) entry which is preliminary data.</text>
</comment>
<dbReference type="GO" id="GO:0009380">
    <property type="term" value="C:excinuclease repair complex"/>
    <property type="evidence" value="ECO:0007669"/>
    <property type="project" value="TreeGrafter"/>
</dbReference>
<proteinExistence type="predicted"/>
<evidence type="ECO:0000259" key="2">
    <source>
        <dbReference type="PROSITE" id="PS50164"/>
    </source>
</evidence>
<dbReference type="STRING" id="1798392.A3A79_00120"/>
<accession>A0A1F6AGT0</accession>
<dbReference type="PROSITE" id="PS50151">
    <property type="entry name" value="UVR"/>
    <property type="match status" value="1"/>
</dbReference>
<evidence type="ECO:0000313" key="5">
    <source>
        <dbReference type="Proteomes" id="UP000178759"/>
    </source>
</evidence>
<dbReference type="EMBL" id="MFJV01000001">
    <property type="protein sequence ID" value="OGG23613.1"/>
    <property type="molecule type" value="Genomic_DNA"/>
</dbReference>
<evidence type="ECO:0000259" key="1">
    <source>
        <dbReference type="PROSITE" id="PS50151"/>
    </source>
</evidence>
<dbReference type="Pfam" id="PF08459">
    <property type="entry name" value="UvrC_RNaseH_dom"/>
    <property type="match status" value="1"/>
</dbReference>
<dbReference type="InterPro" id="IPR036876">
    <property type="entry name" value="UVR_dom_sf"/>
</dbReference>
<dbReference type="InterPro" id="IPR001162">
    <property type="entry name" value="UvrC_RNase_H_dom"/>
</dbReference>
<gene>
    <name evidence="4" type="ORF">A3A79_00120</name>
</gene>
<protein>
    <recommendedName>
        <fullName evidence="6">Excinuclease ABC subunit C</fullName>
    </recommendedName>
</protein>
<dbReference type="PROSITE" id="PS50164">
    <property type="entry name" value="GIY_YIG"/>
    <property type="match status" value="1"/>
</dbReference>
<sequence length="418" mass="48055">MEVSTALTSLPHQPGVYLFRDKSNHVIYVGKAIDLFRRVKSYVHTPLFEHIADIQTIETTSEFDALLLEAKLIREFKPKFNVITKDDKSPLFIVLTLSQPLPRVLFARKTQLRALVTKRGDKVFGPFQSAKMTYSLMQHIRNVIPFCQQKRRDGKPCFYTHLGLCSPCPSVLSKNPNAKGKHIYRRNMIRIKNILNGKATFVLSQMEKEMQSRAKAMRFEQAQVLRNQIASFYELLKRKYDPSVYLHDDGAQDIYREQIEDLANILNLSNLRRIEAIDISNISGGFATGSLVVLTDGRTDKDWYRRFRIRTVRGSNDTAMITEVVRRRFKHDDWPKPDLLVIDGGKGQVRAAAGAPVPVIGLAKRLEEIIVPTDIGFKVHRLSLSRPAIHLLQRIRDEAHRFALRYHRHLRGVSLKSF</sequence>
<dbReference type="Gene3D" id="3.40.1440.10">
    <property type="entry name" value="GIY-YIG endonuclease"/>
    <property type="match status" value="1"/>
</dbReference>
<dbReference type="AlphaFoldDB" id="A0A1F6AGT0"/>